<evidence type="ECO:0000256" key="1">
    <source>
        <dbReference type="SAM" id="MobiDB-lite"/>
    </source>
</evidence>
<evidence type="ECO:0000313" key="3">
    <source>
        <dbReference type="Proteomes" id="UP000267096"/>
    </source>
</evidence>
<accession>A0A0M3JWH5</accession>
<dbReference type="AlphaFoldDB" id="A0A0M3JWH5"/>
<sequence>MNSASAQVRDEILYLEEQVALFGAMNDPYATGNVPSQENDDVIVGVSLTAEEETEIALDANKIANLIGITNSDSAVSGADDTAAQQTSDQMEVSASGSSLDALTDGNIDTSADIVAAVSVSTDNAAADNVSSSVATSTKNTGIALVAPADSAADLATVTDQIGNSVVEGTTSAVDSRAIPDNGSDSVGTVDSSTVVDSGDGDIKDTGSATDDLPFDAADNANSVTDSATATAAANIIKRGIQDMKSYLGSSDNVAEENFKKSRVIDYKALGHV</sequence>
<reference evidence="2 3" key="2">
    <citation type="submission" date="2018-11" db="EMBL/GenBank/DDBJ databases">
        <authorList>
            <consortium name="Pathogen Informatics"/>
        </authorList>
    </citation>
    <scope>NUCLEOTIDE SEQUENCE [LARGE SCALE GENOMIC DNA]</scope>
</reference>
<keyword evidence="3" id="KW-1185">Reference proteome</keyword>
<proteinExistence type="predicted"/>
<reference evidence="4" key="1">
    <citation type="submission" date="2017-02" db="UniProtKB">
        <authorList>
            <consortium name="WormBaseParasite"/>
        </authorList>
    </citation>
    <scope>IDENTIFICATION</scope>
</reference>
<organism evidence="4">
    <name type="scientific">Anisakis simplex</name>
    <name type="common">Herring worm</name>
    <dbReference type="NCBI Taxonomy" id="6269"/>
    <lineage>
        <taxon>Eukaryota</taxon>
        <taxon>Metazoa</taxon>
        <taxon>Ecdysozoa</taxon>
        <taxon>Nematoda</taxon>
        <taxon>Chromadorea</taxon>
        <taxon>Rhabditida</taxon>
        <taxon>Spirurina</taxon>
        <taxon>Ascaridomorpha</taxon>
        <taxon>Ascaridoidea</taxon>
        <taxon>Anisakidae</taxon>
        <taxon>Anisakis</taxon>
        <taxon>Anisakis simplex complex</taxon>
    </lineage>
</organism>
<dbReference type="EMBL" id="UYRR01031139">
    <property type="protein sequence ID" value="VDK46563.1"/>
    <property type="molecule type" value="Genomic_DNA"/>
</dbReference>
<dbReference type="WBParaSite" id="ASIM_0001263701-mRNA-1">
    <property type="protein sequence ID" value="ASIM_0001263701-mRNA-1"/>
    <property type="gene ID" value="ASIM_0001263701"/>
</dbReference>
<protein>
    <submittedName>
        <fullName evidence="4">Cell wall surface anchor family protein</fullName>
    </submittedName>
</protein>
<feature type="compositionally biased region" description="Low complexity" evidence="1">
    <location>
        <begin position="183"/>
        <end position="198"/>
    </location>
</feature>
<gene>
    <name evidence="2" type="ORF">ASIM_LOCUS12103</name>
</gene>
<evidence type="ECO:0000313" key="2">
    <source>
        <dbReference type="EMBL" id="VDK46563.1"/>
    </source>
</evidence>
<feature type="region of interest" description="Disordered" evidence="1">
    <location>
        <begin position="175"/>
        <end position="210"/>
    </location>
</feature>
<dbReference type="Proteomes" id="UP000267096">
    <property type="component" value="Unassembled WGS sequence"/>
</dbReference>
<name>A0A0M3JWH5_ANISI</name>
<evidence type="ECO:0000313" key="4">
    <source>
        <dbReference type="WBParaSite" id="ASIM_0001263701-mRNA-1"/>
    </source>
</evidence>